<dbReference type="EMBL" id="KI913137">
    <property type="protein sequence ID" value="ETV76225.1"/>
    <property type="molecule type" value="Genomic_DNA"/>
</dbReference>
<dbReference type="OrthoDB" id="2248014at2759"/>
<evidence type="ECO:0000313" key="9">
    <source>
        <dbReference type="EMBL" id="ETV76225.1"/>
    </source>
</evidence>
<evidence type="ECO:0000259" key="8">
    <source>
        <dbReference type="PROSITE" id="PS50235"/>
    </source>
</evidence>
<dbReference type="SUPFAM" id="SSF54001">
    <property type="entry name" value="Cysteine proteinases"/>
    <property type="match status" value="1"/>
</dbReference>
<dbReference type="GO" id="GO:0004843">
    <property type="term" value="F:cysteine-type deubiquitinase activity"/>
    <property type="evidence" value="ECO:0007669"/>
    <property type="project" value="UniProtKB-UniRule"/>
</dbReference>
<dbReference type="InterPro" id="IPR050164">
    <property type="entry name" value="Peptidase_C19"/>
</dbReference>
<evidence type="ECO:0000256" key="1">
    <source>
        <dbReference type="ARBA" id="ARBA00000707"/>
    </source>
</evidence>
<sequence>MADVTVPGLRNLGNTCYFNAVLQALAASQFFQEYVAGLIDAGEAASEQRPFAAVLQQCLSDLSPQPRKYIRSVVPRDLNCMLSEDTSMFRGMHQQDAEEGFQFIMEKLEKEINQSKPDTCSLSTLLPARAPFTADGTSAPIHPFYGLTGNLLECNVCQKAKPISTDYFLDLKLSLCPFMDGQRPFGTLRESLLHYTSQERIEGVECSHCTLVQYVEDLDRKLDTLATTSTPVDLCGDKNDDGRHRSSSNYSVYDLYCRAQLRDMLAKRVEQSRSSGVCDIDLDDPHCWTPDQRVVWETNGVTDPLDIARTHATFLRHVELVRPPRVLLFHINRNVYVSDTVVKLDVHLAFDDRLRLTAPLVRHCEPISYALVAVVVHHGNERGGHYTCYRRVTSSHWVHISDEHVVDVSVADVRRAKAYMLLYEMMSL</sequence>
<proteinExistence type="inferred from homology"/>
<feature type="domain" description="USP" evidence="8">
    <location>
        <begin position="7"/>
        <end position="426"/>
    </location>
</feature>
<evidence type="ECO:0000256" key="3">
    <source>
        <dbReference type="ARBA" id="ARBA00022670"/>
    </source>
</evidence>
<keyword evidence="4 7" id="KW-0833">Ubl conjugation pathway</keyword>
<dbReference type="GO" id="GO:0016579">
    <property type="term" value="P:protein deubiquitination"/>
    <property type="evidence" value="ECO:0007669"/>
    <property type="project" value="InterPro"/>
</dbReference>
<organism evidence="9">
    <name type="scientific">Aphanomyces astaci</name>
    <name type="common">Crayfish plague agent</name>
    <dbReference type="NCBI Taxonomy" id="112090"/>
    <lineage>
        <taxon>Eukaryota</taxon>
        <taxon>Sar</taxon>
        <taxon>Stramenopiles</taxon>
        <taxon>Oomycota</taxon>
        <taxon>Saprolegniomycetes</taxon>
        <taxon>Saprolegniales</taxon>
        <taxon>Verrucalvaceae</taxon>
        <taxon>Aphanomyces</taxon>
    </lineage>
</organism>
<dbReference type="Pfam" id="PF00443">
    <property type="entry name" value="UCH"/>
    <property type="match status" value="1"/>
</dbReference>
<dbReference type="VEuPathDB" id="FungiDB:H257_09725"/>
<comment type="similarity">
    <text evidence="2 7">Belongs to the peptidase C19 family.</text>
</comment>
<dbReference type="PANTHER" id="PTHR24006">
    <property type="entry name" value="UBIQUITIN CARBOXYL-TERMINAL HYDROLASE"/>
    <property type="match status" value="1"/>
</dbReference>
<dbReference type="EC" id="3.4.19.12" evidence="7"/>
<dbReference type="PROSITE" id="PS00973">
    <property type="entry name" value="USP_2"/>
    <property type="match status" value="1"/>
</dbReference>
<evidence type="ECO:0000256" key="5">
    <source>
        <dbReference type="ARBA" id="ARBA00022801"/>
    </source>
</evidence>
<dbReference type="PROSITE" id="PS00972">
    <property type="entry name" value="USP_1"/>
    <property type="match status" value="1"/>
</dbReference>
<dbReference type="InterPro" id="IPR018200">
    <property type="entry name" value="USP_CS"/>
</dbReference>
<keyword evidence="3 7" id="KW-0645">Protease</keyword>
<dbReference type="GeneID" id="20811721"/>
<keyword evidence="5 7" id="KW-0378">Hydrolase</keyword>
<keyword evidence="6 7" id="KW-0788">Thiol protease</keyword>
<dbReference type="InterPro" id="IPR001394">
    <property type="entry name" value="Peptidase_C19_UCH"/>
</dbReference>
<protein>
    <recommendedName>
        <fullName evidence="7">Ubiquitin carboxyl-terminal hydrolase</fullName>
        <ecNumber evidence="7">3.4.19.12</ecNumber>
    </recommendedName>
</protein>
<evidence type="ECO:0000256" key="7">
    <source>
        <dbReference type="RuleBase" id="RU366025"/>
    </source>
</evidence>
<dbReference type="GO" id="GO:0006508">
    <property type="term" value="P:proteolysis"/>
    <property type="evidence" value="ECO:0007669"/>
    <property type="project" value="UniProtKB-KW"/>
</dbReference>
<reference evidence="9" key="1">
    <citation type="submission" date="2013-12" db="EMBL/GenBank/DDBJ databases">
        <title>The Genome Sequence of Aphanomyces astaci APO3.</title>
        <authorList>
            <consortium name="The Broad Institute Genomics Platform"/>
            <person name="Russ C."/>
            <person name="Tyler B."/>
            <person name="van West P."/>
            <person name="Dieguez-Uribeondo J."/>
            <person name="Young S.K."/>
            <person name="Zeng Q."/>
            <person name="Gargeya S."/>
            <person name="Fitzgerald M."/>
            <person name="Abouelleil A."/>
            <person name="Alvarado L."/>
            <person name="Chapman S.B."/>
            <person name="Gainer-Dewar J."/>
            <person name="Goldberg J."/>
            <person name="Griggs A."/>
            <person name="Gujja S."/>
            <person name="Hansen M."/>
            <person name="Howarth C."/>
            <person name="Imamovic A."/>
            <person name="Ireland A."/>
            <person name="Larimer J."/>
            <person name="McCowan C."/>
            <person name="Murphy C."/>
            <person name="Pearson M."/>
            <person name="Poon T.W."/>
            <person name="Priest M."/>
            <person name="Roberts A."/>
            <person name="Saif S."/>
            <person name="Shea T."/>
            <person name="Sykes S."/>
            <person name="Wortman J."/>
            <person name="Nusbaum C."/>
            <person name="Birren B."/>
        </authorList>
    </citation>
    <scope>NUCLEOTIDE SEQUENCE [LARGE SCALE GENOMIC DNA]</scope>
    <source>
        <strain evidence="9">APO3</strain>
    </source>
</reference>
<accession>W4G975</accession>
<dbReference type="CDD" id="cd02257">
    <property type="entry name" value="Peptidase_C19"/>
    <property type="match status" value="1"/>
</dbReference>
<dbReference type="STRING" id="112090.W4G975"/>
<dbReference type="PROSITE" id="PS50235">
    <property type="entry name" value="USP_3"/>
    <property type="match status" value="1"/>
</dbReference>
<evidence type="ECO:0000256" key="4">
    <source>
        <dbReference type="ARBA" id="ARBA00022786"/>
    </source>
</evidence>
<dbReference type="InterPro" id="IPR028889">
    <property type="entry name" value="USP"/>
</dbReference>
<comment type="catalytic activity">
    <reaction evidence="1 7">
        <text>Thiol-dependent hydrolysis of ester, thioester, amide, peptide and isopeptide bonds formed by the C-terminal Gly of ubiquitin (a 76-residue protein attached to proteins as an intracellular targeting signal).</text>
        <dbReference type="EC" id="3.4.19.12"/>
    </reaction>
</comment>
<evidence type="ECO:0000256" key="6">
    <source>
        <dbReference type="ARBA" id="ARBA00022807"/>
    </source>
</evidence>
<dbReference type="GO" id="GO:0005634">
    <property type="term" value="C:nucleus"/>
    <property type="evidence" value="ECO:0007669"/>
    <property type="project" value="TreeGrafter"/>
</dbReference>
<evidence type="ECO:0000256" key="2">
    <source>
        <dbReference type="ARBA" id="ARBA00009085"/>
    </source>
</evidence>
<dbReference type="RefSeq" id="XP_009834350.1">
    <property type="nucleotide sequence ID" value="XM_009836048.1"/>
</dbReference>
<dbReference type="PANTHER" id="PTHR24006:SF888">
    <property type="entry name" value="UBIQUITIN CARBOXYL-TERMINAL HYDROLASE 30"/>
    <property type="match status" value="1"/>
</dbReference>
<dbReference type="Gene3D" id="3.90.70.10">
    <property type="entry name" value="Cysteine proteinases"/>
    <property type="match status" value="1"/>
</dbReference>
<gene>
    <name evidence="9" type="ORF">H257_09725</name>
</gene>
<dbReference type="AlphaFoldDB" id="W4G975"/>
<name>W4G975_APHAT</name>
<dbReference type="InterPro" id="IPR038765">
    <property type="entry name" value="Papain-like_cys_pep_sf"/>
</dbReference>
<dbReference type="GO" id="GO:0005829">
    <property type="term" value="C:cytosol"/>
    <property type="evidence" value="ECO:0007669"/>
    <property type="project" value="TreeGrafter"/>
</dbReference>